<sequence length="279" mass="30534">MSTSHPLSGASSPTAQPGVTEEPHGYLHPSWTPKQEYETIMDRPNRPKALKPVKRLQVISLDNIPYITSPVNLALSPHCQPDITQPEPSPPTSIHIVIPEVVIVKEEIKQDKTTFRLKLYSWLTAIGSLTLALLGILYAAVVFTFEVGTTQVPSITEKSWTVTNFVMRYSACLFALLLGIIGLLGTLSKASTALKVRLNLLYIFGLFVLGAYIIALDALDVSIGIAAANEEIPNQLILTINILYFLFIISSIGSCVFCSCNTVQQHLGPKQQTTGNRCK</sequence>
<proteinExistence type="predicted"/>
<dbReference type="AlphaFoldDB" id="A0AAW2ZN23"/>
<evidence type="ECO:0000313" key="3">
    <source>
        <dbReference type="EMBL" id="KAL0490654.1"/>
    </source>
</evidence>
<feature type="compositionally biased region" description="Polar residues" evidence="1">
    <location>
        <begin position="1"/>
        <end position="17"/>
    </location>
</feature>
<evidence type="ECO:0000313" key="4">
    <source>
        <dbReference type="Proteomes" id="UP001431209"/>
    </source>
</evidence>
<keyword evidence="2" id="KW-1133">Transmembrane helix</keyword>
<feature type="transmembrane region" description="Helical" evidence="2">
    <location>
        <begin position="199"/>
        <end position="216"/>
    </location>
</feature>
<protein>
    <submittedName>
        <fullName evidence="3">FslG</fullName>
    </submittedName>
</protein>
<feature type="transmembrane region" description="Helical" evidence="2">
    <location>
        <begin position="236"/>
        <end position="260"/>
    </location>
</feature>
<gene>
    <name evidence="3" type="ORF">AKO1_003974</name>
</gene>
<evidence type="ECO:0000256" key="2">
    <source>
        <dbReference type="SAM" id="Phobius"/>
    </source>
</evidence>
<comment type="caution">
    <text evidence="3">The sequence shown here is derived from an EMBL/GenBank/DDBJ whole genome shotgun (WGS) entry which is preliminary data.</text>
</comment>
<keyword evidence="4" id="KW-1185">Reference proteome</keyword>
<feature type="region of interest" description="Disordered" evidence="1">
    <location>
        <begin position="1"/>
        <end position="32"/>
    </location>
</feature>
<evidence type="ECO:0000256" key="1">
    <source>
        <dbReference type="SAM" id="MobiDB-lite"/>
    </source>
</evidence>
<feature type="transmembrane region" description="Helical" evidence="2">
    <location>
        <begin position="119"/>
        <end position="145"/>
    </location>
</feature>
<organism evidence="3 4">
    <name type="scientific">Acrasis kona</name>
    <dbReference type="NCBI Taxonomy" id="1008807"/>
    <lineage>
        <taxon>Eukaryota</taxon>
        <taxon>Discoba</taxon>
        <taxon>Heterolobosea</taxon>
        <taxon>Tetramitia</taxon>
        <taxon>Eutetramitia</taxon>
        <taxon>Acrasidae</taxon>
        <taxon>Acrasis</taxon>
    </lineage>
</organism>
<reference evidence="3 4" key="1">
    <citation type="submission" date="2024-03" db="EMBL/GenBank/DDBJ databases">
        <title>The Acrasis kona genome and developmental transcriptomes reveal deep origins of eukaryotic multicellular pathways.</title>
        <authorList>
            <person name="Sheikh S."/>
            <person name="Fu C.-J."/>
            <person name="Brown M.W."/>
            <person name="Baldauf S.L."/>
        </authorList>
    </citation>
    <scope>NUCLEOTIDE SEQUENCE [LARGE SCALE GENOMIC DNA]</scope>
    <source>
        <strain evidence="3 4">ATCC MYA-3509</strain>
    </source>
</reference>
<accession>A0AAW2ZN23</accession>
<dbReference type="EMBL" id="JAOPGA020001708">
    <property type="protein sequence ID" value="KAL0490654.1"/>
    <property type="molecule type" value="Genomic_DNA"/>
</dbReference>
<name>A0AAW2ZN23_9EUKA</name>
<keyword evidence="2" id="KW-0472">Membrane</keyword>
<feature type="transmembrane region" description="Helical" evidence="2">
    <location>
        <begin position="165"/>
        <end position="187"/>
    </location>
</feature>
<dbReference type="Proteomes" id="UP001431209">
    <property type="component" value="Unassembled WGS sequence"/>
</dbReference>
<keyword evidence="2" id="KW-0812">Transmembrane</keyword>